<feature type="region of interest" description="Disordered" evidence="1">
    <location>
        <begin position="415"/>
        <end position="438"/>
    </location>
</feature>
<keyword evidence="2" id="KW-0472">Membrane</keyword>
<feature type="compositionally biased region" description="Basic and acidic residues" evidence="1">
    <location>
        <begin position="428"/>
        <end position="438"/>
    </location>
</feature>
<evidence type="ECO:0000313" key="4">
    <source>
        <dbReference type="EMBL" id="RXR08530.1"/>
    </source>
</evidence>
<keyword evidence="5" id="KW-1185">Reference proteome</keyword>
<dbReference type="Pfam" id="PF06580">
    <property type="entry name" value="His_kinase"/>
    <property type="match status" value="1"/>
</dbReference>
<dbReference type="Proteomes" id="UP000289784">
    <property type="component" value="Unassembled WGS sequence"/>
</dbReference>
<evidence type="ECO:0000256" key="2">
    <source>
        <dbReference type="SAM" id="Phobius"/>
    </source>
</evidence>
<keyword evidence="2" id="KW-0812">Transmembrane</keyword>
<dbReference type="PANTHER" id="PTHR34220:SF7">
    <property type="entry name" value="SENSOR HISTIDINE KINASE YPDA"/>
    <property type="match status" value="1"/>
</dbReference>
<accession>A0A4Q1JYY2</accession>
<dbReference type="PANTHER" id="PTHR34220">
    <property type="entry name" value="SENSOR HISTIDINE KINASE YPDA"/>
    <property type="match status" value="1"/>
</dbReference>
<evidence type="ECO:0000259" key="3">
    <source>
        <dbReference type="Pfam" id="PF06580"/>
    </source>
</evidence>
<dbReference type="GO" id="GO:0000155">
    <property type="term" value="F:phosphorelay sensor kinase activity"/>
    <property type="evidence" value="ECO:0007669"/>
    <property type="project" value="InterPro"/>
</dbReference>
<keyword evidence="2" id="KW-1133">Transmembrane helix</keyword>
<dbReference type="OrthoDB" id="2514702at2"/>
<sequence>MFGNAIAIRIAATATVTISSTSVNPAACVPVGPLMERHPVPLLIAQPLMTHQNASRIIRSCTSIPRRTAEMDPQTDSRTPSPPVNGAAIDILWTPAPLIWTVLCGEGVALLLALNPTGEPGTWITFAIASMVIQWTLLSVLASLHLLRRWLRRVRPTRVARLALVLLLLYAWAISGFALMLTDQSDGGAAPWARLTRVGLSALLIGIVALSAFQNHLRATRLVAATKQAQLDALQARVKPHFLFNALNAAASLVRQNPSAAEDVLLDLSDLFRAAMRAPGMATLGEELTLARRYLQIEAMRFGDRLQVQWRIDPALDHVPVPSLTLQPLVENAVLHGVQATLEPCTITIACRADGDQACLEVSNTLSGAAASASHLGHKIGLTAVRERLATVTGRDDALRVDATAQHYRVMITLPLNNGGQPRPRLSPPRDSRAGSPR</sequence>
<evidence type="ECO:0000256" key="1">
    <source>
        <dbReference type="SAM" id="MobiDB-lite"/>
    </source>
</evidence>
<evidence type="ECO:0000313" key="5">
    <source>
        <dbReference type="Proteomes" id="UP000289784"/>
    </source>
</evidence>
<dbReference type="Gene3D" id="3.30.565.10">
    <property type="entry name" value="Histidine kinase-like ATPase, C-terminal domain"/>
    <property type="match status" value="1"/>
</dbReference>
<dbReference type="GO" id="GO:0016020">
    <property type="term" value="C:membrane"/>
    <property type="evidence" value="ECO:0007669"/>
    <property type="project" value="InterPro"/>
</dbReference>
<gene>
    <name evidence="4" type="ORF">EPA99_01545</name>
</gene>
<dbReference type="InterPro" id="IPR036890">
    <property type="entry name" value="HATPase_C_sf"/>
</dbReference>
<reference evidence="4 5" key="1">
    <citation type="submission" date="2019-01" db="EMBL/GenBank/DDBJ databases">
        <title>Pseudoxanthomonas composti sp. nov., isolated from compost.</title>
        <authorList>
            <person name="Yang G."/>
        </authorList>
    </citation>
    <scope>NUCLEOTIDE SEQUENCE [LARGE SCALE GENOMIC DNA]</scope>
    <source>
        <strain evidence="4 5">GSS15</strain>
    </source>
</reference>
<dbReference type="SUPFAM" id="SSF55874">
    <property type="entry name" value="ATPase domain of HSP90 chaperone/DNA topoisomerase II/histidine kinase"/>
    <property type="match status" value="1"/>
</dbReference>
<feature type="transmembrane region" description="Helical" evidence="2">
    <location>
        <begin position="123"/>
        <end position="147"/>
    </location>
</feature>
<feature type="transmembrane region" description="Helical" evidence="2">
    <location>
        <begin position="192"/>
        <end position="213"/>
    </location>
</feature>
<comment type="caution">
    <text evidence="4">The sequence shown here is derived from an EMBL/GenBank/DDBJ whole genome shotgun (WGS) entry which is preliminary data.</text>
</comment>
<dbReference type="InterPro" id="IPR050640">
    <property type="entry name" value="Bact_2-comp_sensor_kinase"/>
</dbReference>
<dbReference type="AlphaFoldDB" id="A0A4Q1JYY2"/>
<name>A0A4Q1JYY2_9GAMM</name>
<protein>
    <submittedName>
        <fullName evidence="4">Sensor histidine kinase</fullName>
    </submittedName>
</protein>
<feature type="transmembrane region" description="Helical" evidence="2">
    <location>
        <begin position="98"/>
        <end position="117"/>
    </location>
</feature>
<keyword evidence="4" id="KW-0418">Kinase</keyword>
<keyword evidence="4" id="KW-0808">Transferase</keyword>
<dbReference type="InterPro" id="IPR010559">
    <property type="entry name" value="Sig_transdc_His_kin_internal"/>
</dbReference>
<organism evidence="4 5">
    <name type="scientific">Pseudoxanthomonas composti</name>
    <dbReference type="NCBI Taxonomy" id="2137479"/>
    <lineage>
        <taxon>Bacteria</taxon>
        <taxon>Pseudomonadati</taxon>
        <taxon>Pseudomonadota</taxon>
        <taxon>Gammaproteobacteria</taxon>
        <taxon>Lysobacterales</taxon>
        <taxon>Lysobacteraceae</taxon>
        <taxon>Pseudoxanthomonas</taxon>
    </lineage>
</organism>
<dbReference type="EMBL" id="SAWZ01000001">
    <property type="protein sequence ID" value="RXR08530.1"/>
    <property type="molecule type" value="Genomic_DNA"/>
</dbReference>
<feature type="domain" description="Signal transduction histidine kinase internal region" evidence="3">
    <location>
        <begin position="229"/>
        <end position="306"/>
    </location>
</feature>
<proteinExistence type="predicted"/>
<feature type="transmembrane region" description="Helical" evidence="2">
    <location>
        <begin position="159"/>
        <end position="180"/>
    </location>
</feature>